<dbReference type="Proteomes" id="UP000001861">
    <property type="component" value="Unassembled WGS sequence"/>
</dbReference>
<protein>
    <recommendedName>
        <fullName evidence="1">CxC2-like cysteine cluster KDZ transposase-associated domain-containing protein</fullName>
    </recommendedName>
</protein>
<dbReference type="KEGG" id="cci:CC1G_15567"/>
<comment type="caution">
    <text evidence="2">The sequence shown here is derived from an EMBL/GenBank/DDBJ whole genome shotgun (WGS) entry which is preliminary data.</text>
</comment>
<accession>D6RNA8</accession>
<dbReference type="eggNOG" id="ENOG502SJ1F">
    <property type="taxonomic scope" value="Eukaryota"/>
</dbReference>
<evidence type="ECO:0000313" key="2">
    <source>
        <dbReference type="EMBL" id="EFI27530.1"/>
    </source>
</evidence>
<dbReference type="InParanoid" id="D6RNA8"/>
<dbReference type="Pfam" id="PF18803">
    <property type="entry name" value="CxC2"/>
    <property type="match status" value="1"/>
</dbReference>
<dbReference type="AlphaFoldDB" id="D6RNA8"/>
<name>D6RNA8_COPC7</name>
<dbReference type="InterPro" id="IPR040521">
    <property type="entry name" value="KDZ"/>
</dbReference>
<dbReference type="PANTHER" id="PTHR33096">
    <property type="entry name" value="CXC2 DOMAIN-CONTAINING PROTEIN"/>
    <property type="match status" value="1"/>
</dbReference>
<dbReference type="Pfam" id="PF18758">
    <property type="entry name" value="KDZ"/>
    <property type="match status" value="1"/>
</dbReference>
<organism evidence="2 3">
    <name type="scientific">Coprinopsis cinerea (strain Okayama-7 / 130 / ATCC MYA-4618 / FGSC 9003)</name>
    <name type="common">Inky cap fungus</name>
    <name type="synonym">Hormographiella aspergillata</name>
    <dbReference type="NCBI Taxonomy" id="240176"/>
    <lineage>
        <taxon>Eukaryota</taxon>
        <taxon>Fungi</taxon>
        <taxon>Dikarya</taxon>
        <taxon>Basidiomycota</taxon>
        <taxon>Agaricomycotina</taxon>
        <taxon>Agaricomycetes</taxon>
        <taxon>Agaricomycetidae</taxon>
        <taxon>Agaricales</taxon>
        <taxon>Agaricineae</taxon>
        <taxon>Psathyrellaceae</taxon>
        <taxon>Coprinopsis</taxon>
    </lineage>
</organism>
<proteinExistence type="predicted"/>
<dbReference type="OrthoDB" id="3257768at2759"/>
<dbReference type="EMBL" id="AACS02000006">
    <property type="protein sequence ID" value="EFI27530.1"/>
    <property type="molecule type" value="Genomic_DNA"/>
</dbReference>
<dbReference type="PANTHER" id="PTHR33096:SF1">
    <property type="entry name" value="CXC1-LIKE CYSTEINE CLUSTER ASSOCIATED WITH KDZ TRANSPOSASES DOMAIN-CONTAINING PROTEIN"/>
    <property type="match status" value="1"/>
</dbReference>
<dbReference type="GeneID" id="9378939"/>
<sequence>MTRRGKKNVVTDKPLRGLLVEVHTKKGTRHELTALPAATTLGTPTPAGKRRRIDIQPPWGEEQWAERESIPGNPFQDSAAGEAIIDNSNYDYMLQWEPRINTYLSYFYQKHARREDNACDICGADEPLWRCTSCFATPSLCSTCCRDIHHRHPLHRVEMWTGRFYEPSWLWKLGISVYLGHEGQRCPRLPPSQVSDHTNEEFIASSISDWNNHTDFSFGASPKHGKDGWGQEMVIVHINGIHRLVVYPCACIGAASLDEQCVAGGLYPSTFKAVETVFTYELLHDFNLASLECRTSASEYFSKLRRLTNPDFPDCVPNRHRELLRTARQFRHLKELVQFGFTTREAASSPGSLAIFCAACPQPDINLEENWEQDRRTWKFAMSFVADGNFVCVRQSKKGAGQDLFLKRGQGYFVESEEYKRHLRSASEEVEPSTCNEHRAVADKNKGHKGYDATGIGALACARHGAFVPSSIVDFQKGERQMNMDYSLCKGLKTVVSPKTRCVVFIYDICCQYWKNLLSRTQRYSPKLDLPWYKSMTFGIGQFHVHGHQERCLPRFSPLYIDGLGWNTGEILESNWSLLNPTGILASTMTEAHRLEVLDGKLLDLNWKKLTNLHVSLPGLLKTALTNLLEFTEAVEMLKSSATADQRAEWDQQLKEAQRKRENHVPEAMDILMSTIDKAPSRKTVEARLITEEINSSRNVGMTSWIQKGILIQELQIDTMTLAKDLGSTPSDSKQLDLERKRAALKLKHDEHFEEGLMLFPVLAPSKADDSDPRARFFLAPIREPCTCEEFECGHLDMNINPFQELQKGPLEKLAVLLPSSEPHAGSIFPQSAREAELALRKAQADESLANIRTQVGYKSFLFKANVQLAENKAQKTRGYAAVSSAEKAIQRHTRVYNQAQWAITQLTDDLAVKDKYRPLLKGDAKPLQSIYQPNAPGQSHEVVSWIWGWKHTGNTDSPEFLAEICRLNWLRTTSRLKRWEEEVLLVRAEMGWTVRYMERKADEWEGKGGVSNSAGVQAVASCQAASWRKLAFQAKAAFKDFMDSTH</sequence>
<dbReference type="CDD" id="cd19757">
    <property type="entry name" value="Bbox1"/>
    <property type="match status" value="1"/>
</dbReference>
<reference evidence="2 3" key="1">
    <citation type="journal article" date="2010" name="Proc. Natl. Acad. Sci. U.S.A.">
        <title>Insights into evolution of multicellular fungi from the assembled chromosomes of the mushroom Coprinopsis cinerea (Coprinus cinereus).</title>
        <authorList>
            <person name="Stajich J.E."/>
            <person name="Wilke S.K."/>
            <person name="Ahren D."/>
            <person name="Au C.H."/>
            <person name="Birren B.W."/>
            <person name="Borodovsky M."/>
            <person name="Burns C."/>
            <person name="Canback B."/>
            <person name="Casselton L.A."/>
            <person name="Cheng C.K."/>
            <person name="Deng J."/>
            <person name="Dietrich F.S."/>
            <person name="Fargo D.C."/>
            <person name="Farman M.L."/>
            <person name="Gathman A.C."/>
            <person name="Goldberg J."/>
            <person name="Guigo R."/>
            <person name="Hoegger P.J."/>
            <person name="Hooker J.B."/>
            <person name="Huggins A."/>
            <person name="James T.Y."/>
            <person name="Kamada T."/>
            <person name="Kilaru S."/>
            <person name="Kodira C."/>
            <person name="Kues U."/>
            <person name="Kupfer D."/>
            <person name="Kwan H.S."/>
            <person name="Lomsadze A."/>
            <person name="Li W."/>
            <person name="Lilly W.W."/>
            <person name="Ma L.J."/>
            <person name="Mackey A.J."/>
            <person name="Manning G."/>
            <person name="Martin F."/>
            <person name="Muraguchi H."/>
            <person name="Natvig D.O."/>
            <person name="Palmerini H."/>
            <person name="Ramesh M.A."/>
            <person name="Rehmeyer C.J."/>
            <person name="Roe B.A."/>
            <person name="Shenoy N."/>
            <person name="Stanke M."/>
            <person name="Ter-Hovhannisyan V."/>
            <person name="Tunlid A."/>
            <person name="Velagapudi R."/>
            <person name="Vision T.J."/>
            <person name="Zeng Q."/>
            <person name="Zolan M.E."/>
            <person name="Pukkila P.J."/>
        </authorList>
    </citation>
    <scope>NUCLEOTIDE SEQUENCE [LARGE SCALE GENOMIC DNA]</scope>
    <source>
        <strain evidence="3">Okayama-7 / 130 / ATCC MYA-4618 / FGSC 9003</strain>
    </source>
</reference>
<dbReference type="OMA" id="WARIDWI"/>
<evidence type="ECO:0000259" key="1">
    <source>
        <dbReference type="Pfam" id="PF18803"/>
    </source>
</evidence>
<feature type="domain" description="CxC2-like cysteine cluster KDZ transposase-associated" evidence="1">
    <location>
        <begin position="229"/>
        <end position="309"/>
    </location>
</feature>
<dbReference type="HOGENOM" id="CLU_003703_13_1_1"/>
<evidence type="ECO:0000313" key="3">
    <source>
        <dbReference type="Proteomes" id="UP000001861"/>
    </source>
</evidence>
<keyword evidence="3" id="KW-1185">Reference proteome</keyword>
<gene>
    <name evidence="2" type="ORF">CC1G_15567</name>
</gene>
<dbReference type="VEuPathDB" id="FungiDB:CC1G_15567"/>
<dbReference type="RefSeq" id="XP_002911024.1">
    <property type="nucleotide sequence ID" value="XM_002910978.1"/>
</dbReference>
<dbReference type="InterPro" id="IPR041457">
    <property type="entry name" value="CxC2_KDZ-assoc"/>
</dbReference>